<dbReference type="EMBL" id="JBHUIP010000001">
    <property type="protein sequence ID" value="MFD2261430.1"/>
    <property type="molecule type" value="Genomic_DNA"/>
</dbReference>
<dbReference type="RefSeq" id="WP_379874181.1">
    <property type="nucleotide sequence ID" value="NZ_JBHUIP010000001.1"/>
</dbReference>
<dbReference type="GO" id="GO:0047570">
    <property type="term" value="F:3-oxoadipate enol-lactonase activity"/>
    <property type="evidence" value="ECO:0007669"/>
    <property type="project" value="UniProtKB-EC"/>
</dbReference>
<dbReference type="PANTHER" id="PTHR43798">
    <property type="entry name" value="MONOACYLGLYCEROL LIPASE"/>
    <property type="match status" value="1"/>
</dbReference>
<evidence type="ECO:0000313" key="3">
    <source>
        <dbReference type="EMBL" id="MFD2261430.1"/>
    </source>
</evidence>
<evidence type="ECO:0000256" key="1">
    <source>
        <dbReference type="ARBA" id="ARBA00022801"/>
    </source>
</evidence>
<dbReference type="InterPro" id="IPR029058">
    <property type="entry name" value="AB_hydrolase_fold"/>
</dbReference>
<organism evidence="3 4">
    <name type="scientific">Lacibacterium aquatile</name>
    <dbReference type="NCBI Taxonomy" id="1168082"/>
    <lineage>
        <taxon>Bacteria</taxon>
        <taxon>Pseudomonadati</taxon>
        <taxon>Pseudomonadota</taxon>
        <taxon>Alphaproteobacteria</taxon>
        <taxon>Rhodospirillales</taxon>
        <taxon>Rhodospirillaceae</taxon>
    </lineage>
</organism>
<accession>A0ABW5DQ43</accession>
<dbReference type="EC" id="3.1.1.24" evidence="3"/>
<comment type="caution">
    <text evidence="3">The sequence shown here is derived from an EMBL/GenBank/DDBJ whole genome shotgun (WGS) entry which is preliminary data.</text>
</comment>
<dbReference type="InterPro" id="IPR026968">
    <property type="entry name" value="PcaD/CatD"/>
</dbReference>
<name>A0ABW5DQ43_9PROT</name>
<dbReference type="InterPro" id="IPR050266">
    <property type="entry name" value="AB_hydrolase_sf"/>
</dbReference>
<gene>
    <name evidence="3" type="primary">pcaD</name>
    <name evidence="3" type="ORF">ACFSM5_00925</name>
</gene>
<feature type="domain" description="AB hydrolase-1" evidence="2">
    <location>
        <begin position="32"/>
        <end position="252"/>
    </location>
</feature>
<reference evidence="4" key="1">
    <citation type="journal article" date="2019" name="Int. J. Syst. Evol. Microbiol.">
        <title>The Global Catalogue of Microorganisms (GCM) 10K type strain sequencing project: providing services to taxonomists for standard genome sequencing and annotation.</title>
        <authorList>
            <consortium name="The Broad Institute Genomics Platform"/>
            <consortium name="The Broad Institute Genome Sequencing Center for Infectious Disease"/>
            <person name="Wu L."/>
            <person name="Ma J."/>
        </authorList>
    </citation>
    <scope>NUCLEOTIDE SEQUENCE [LARGE SCALE GENOMIC DNA]</scope>
    <source>
        <strain evidence="4">CGMCC 1.19062</strain>
    </source>
</reference>
<evidence type="ECO:0000313" key="4">
    <source>
        <dbReference type="Proteomes" id="UP001597295"/>
    </source>
</evidence>
<proteinExistence type="predicted"/>
<keyword evidence="4" id="KW-1185">Reference proteome</keyword>
<dbReference type="Proteomes" id="UP001597295">
    <property type="component" value="Unassembled WGS sequence"/>
</dbReference>
<dbReference type="Gene3D" id="3.40.50.1820">
    <property type="entry name" value="alpha/beta hydrolase"/>
    <property type="match status" value="1"/>
</dbReference>
<dbReference type="NCBIfam" id="TIGR02427">
    <property type="entry name" value="protocat_pcaD"/>
    <property type="match status" value="1"/>
</dbReference>
<dbReference type="PANTHER" id="PTHR43798:SF31">
    <property type="entry name" value="AB HYDROLASE SUPERFAMILY PROTEIN YCLE"/>
    <property type="match status" value="1"/>
</dbReference>
<dbReference type="Pfam" id="PF12697">
    <property type="entry name" value="Abhydrolase_6"/>
    <property type="match status" value="1"/>
</dbReference>
<dbReference type="SUPFAM" id="SSF53474">
    <property type="entry name" value="alpha/beta-Hydrolases"/>
    <property type="match status" value="1"/>
</dbReference>
<keyword evidence="1 3" id="KW-0378">Hydrolase</keyword>
<dbReference type="InterPro" id="IPR000073">
    <property type="entry name" value="AB_hydrolase_1"/>
</dbReference>
<evidence type="ECO:0000259" key="2">
    <source>
        <dbReference type="Pfam" id="PF12697"/>
    </source>
</evidence>
<protein>
    <submittedName>
        <fullName evidence="3">3-oxoadipate enol-lactonase</fullName>
        <ecNumber evidence="3">3.1.1.24</ecNumber>
    </submittedName>
</protein>
<sequence>MSEITTDDGCRIFYRWDGPEGAPVLMLGNPIGTDHTLWDPVLPLLKGKVRTLRFDTRGHGASDSPAGDYAIERLGRDALALINALQLVRVAYCGVSLGGMIGQWLAGSVPTRIVHFIPVCTTAYYGDPTPWAQRIATVQKEGMAAILPGLPGRWFTEGFIAKAPETVAAVQAMVGRQNPDGYSGCCAAIRDMDLRPLLGHIKARTSVIVGDADPATPPAMGEAIAAAIPDARLTVLKTSHFAHVEVPDALATAILAALEA</sequence>